<keyword evidence="1" id="KW-0472">Membrane</keyword>
<keyword evidence="1" id="KW-1133">Transmembrane helix</keyword>
<reference evidence="2 3" key="1">
    <citation type="journal article" date="2016" name="Nat. Commun.">
        <title>Thousands of microbial genomes shed light on interconnected biogeochemical processes in an aquifer system.</title>
        <authorList>
            <person name="Anantharaman K."/>
            <person name="Brown C.T."/>
            <person name="Hug L.A."/>
            <person name="Sharon I."/>
            <person name="Castelle C.J."/>
            <person name="Probst A.J."/>
            <person name="Thomas B.C."/>
            <person name="Singh A."/>
            <person name="Wilkins M.J."/>
            <person name="Karaoz U."/>
            <person name="Brodie E.L."/>
            <person name="Williams K.H."/>
            <person name="Hubbard S.S."/>
            <person name="Banfield J.F."/>
        </authorList>
    </citation>
    <scope>NUCLEOTIDE SEQUENCE [LARGE SCALE GENOMIC DNA]</scope>
</reference>
<protein>
    <submittedName>
        <fullName evidence="2">Uncharacterized protein</fullName>
    </submittedName>
</protein>
<dbReference type="AlphaFoldDB" id="A0A1G2FU14"/>
<gene>
    <name evidence="2" type="ORF">A3B04_02820</name>
</gene>
<dbReference type="EMBL" id="MHNF01000020">
    <property type="protein sequence ID" value="OGZ41031.1"/>
    <property type="molecule type" value="Genomic_DNA"/>
</dbReference>
<name>A0A1G2FU14_9BACT</name>
<evidence type="ECO:0000313" key="3">
    <source>
        <dbReference type="Proteomes" id="UP000177126"/>
    </source>
</evidence>
<sequence length="195" mass="22109">MDKEGLGEISKSSLTLLYRKEGKEMFSKKQIIILIVLVLILAGGIFLYWQKYDKWPWQKEVSVATPTATASPESGVLSTVKTDRDFVMEDVAAKISQLSPEPPVLGGQWFVSRFWFVDGSNNTFYVEYEDGHILRQLLLVADLSQMPNKISYAVKAFFTPGESDWVLQSGKDEAIGRNLILYEYEQTAGKWGQRN</sequence>
<keyword evidence="1" id="KW-0812">Transmembrane</keyword>
<evidence type="ECO:0000256" key="1">
    <source>
        <dbReference type="SAM" id="Phobius"/>
    </source>
</evidence>
<accession>A0A1G2FU14</accession>
<dbReference type="Proteomes" id="UP000177126">
    <property type="component" value="Unassembled WGS sequence"/>
</dbReference>
<proteinExistence type="predicted"/>
<comment type="caution">
    <text evidence="2">The sequence shown here is derived from an EMBL/GenBank/DDBJ whole genome shotgun (WGS) entry which is preliminary data.</text>
</comment>
<organism evidence="2 3">
    <name type="scientific">Candidatus Portnoybacteria bacterium RIFCSPLOWO2_02_FULL_39_11</name>
    <dbReference type="NCBI Taxonomy" id="1802001"/>
    <lineage>
        <taxon>Bacteria</taxon>
        <taxon>Candidatus Portnoyibacteriota</taxon>
    </lineage>
</organism>
<evidence type="ECO:0000313" key="2">
    <source>
        <dbReference type="EMBL" id="OGZ41031.1"/>
    </source>
</evidence>
<feature type="transmembrane region" description="Helical" evidence="1">
    <location>
        <begin position="31"/>
        <end position="49"/>
    </location>
</feature>